<dbReference type="GeneID" id="19401130"/>
<dbReference type="Gene3D" id="1.20.1280.50">
    <property type="match status" value="1"/>
</dbReference>
<dbReference type="OrthoDB" id="3799281at2759"/>
<evidence type="ECO:0000313" key="2">
    <source>
        <dbReference type="EMBL" id="EOA84715.1"/>
    </source>
</evidence>
<gene>
    <name evidence="2" type="ORF">SETTUDRAFT_171774</name>
</gene>
<reference evidence="2 3" key="1">
    <citation type="journal article" date="2012" name="PLoS Pathog.">
        <title>Diverse lifestyles and strategies of plant pathogenesis encoded in the genomes of eighteen Dothideomycetes fungi.</title>
        <authorList>
            <person name="Ohm R.A."/>
            <person name="Feau N."/>
            <person name="Henrissat B."/>
            <person name="Schoch C.L."/>
            <person name="Horwitz B.A."/>
            <person name="Barry K.W."/>
            <person name="Condon B.J."/>
            <person name="Copeland A.C."/>
            <person name="Dhillon B."/>
            <person name="Glaser F."/>
            <person name="Hesse C.N."/>
            <person name="Kosti I."/>
            <person name="LaButti K."/>
            <person name="Lindquist E.A."/>
            <person name="Lucas S."/>
            <person name="Salamov A.A."/>
            <person name="Bradshaw R.E."/>
            <person name="Ciuffetti L."/>
            <person name="Hamelin R.C."/>
            <person name="Kema G.H.J."/>
            <person name="Lawrence C."/>
            <person name="Scott J.A."/>
            <person name="Spatafora J.W."/>
            <person name="Turgeon B.G."/>
            <person name="de Wit P.J.G.M."/>
            <person name="Zhong S."/>
            <person name="Goodwin S.B."/>
            <person name="Grigoriev I.V."/>
        </authorList>
    </citation>
    <scope>NUCLEOTIDE SEQUENCE [LARGE SCALE GENOMIC DNA]</scope>
    <source>
        <strain evidence="3">28A</strain>
    </source>
</reference>
<accession>R0IHR6</accession>
<dbReference type="AlphaFoldDB" id="R0IHR6"/>
<name>R0IHR6_EXST2</name>
<organism evidence="2 3">
    <name type="scientific">Exserohilum turcicum (strain 28A)</name>
    <name type="common">Northern leaf blight fungus</name>
    <name type="synonym">Setosphaeria turcica</name>
    <dbReference type="NCBI Taxonomy" id="671987"/>
    <lineage>
        <taxon>Eukaryota</taxon>
        <taxon>Fungi</taxon>
        <taxon>Dikarya</taxon>
        <taxon>Ascomycota</taxon>
        <taxon>Pezizomycotina</taxon>
        <taxon>Dothideomycetes</taxon>
        <taxon>Pleosporomycetidae</taxon>
        <taxon>Pleosporales</taxon>
        <taxon>Pleosporineae</taxon>
        <taxon>Pleosporaceae</taxon>
        <taxon>Exserohilum</taxon>
    </lineage>
</organism>
<evidence type="ECO:0000259" key="1">
    <source>
        <dbReference type="Pfam" id="PF12937"/>
    </source>
</evidence>
<protein>
    <recommendedName>
        <fullName evidence="1">F-box domain-containing protein</fullName>
    </recommendedName>
</protein>
<reference evidence="2 3" key="2">
    <citation type="journal article" date="2013" name="PLoS Genet.">
        <title>Comparative genome structure, secondary metabolite, and effector coding capacity across Cochliobolus pathogens.</title>
        <authorList>
            <person name="Condon B.J."/>
            <person name="Leng Y."/>
            <person name="Wu D."/>
            <person name="Bushley K.E."/>
            <person name="Ohm R.A."/>
            <person name="Otillar R."/>
            <person name="Martin J."/>
            <person name="Schackwitz W."/>
            <person name="Grimwood J."/>
            <person name="MohdZainudin N."/>
            <person name="Xue C."/>
            <person name="Wang R."/>
            <person name="Manning V.A."/>
            <person name="Dhillon B."/>
            <person name="Tu Z.J."/>
            <person name="Steffenson B.J."/>
            <person name="Salamov A."/>
            <person name="Sun H."/>
            <person name="Lowry S."/>
            <person name="LaButti K."/>
            <person name="Han J."/>
            <person name="Copeland A."/>
            <person name="Lindquist E."/>
            <person name="Barry K."/>
            <person name="Schmutz J."/>
            <person name="Baker S.E."/>
            <person name="Ciuffetti L.M."/>
            <person name="Grigoriev I.V."/>
            <person name="Zhong S."/>
            <person name="Turgeon B.G."/>
        </authorList>
    </citation>
    <scope>NUCLEOTIDE SEQUENCE [LARGE SCALE GENOMIC DNA]</scope>
    <source>
        <strain evidence="3">28A</strain>
    </source>
</reference>
<dbReference type="Proteomes" id="UP000016935">
    <property type="component" value="Unassembled WGS sequence"/>
</dbReference>
<dbReference type="InterPro" id="IPR001810">
    <property type="entry name" value="F-box_dom"/>
</dbReference>
<sequence>MASSFSTLTLGPTIRQLPTEILHHIASFLVPDTTLHVMEGMGISFAEGMPPRTRFACELSALRHFALVCRRFRAVAERILYRDICLPEPSLAKVFGLFQYPVSSVPYLARTLMERPDLAAHTVSLKVWIGDRRLVARADEPDLYETNPYYSIFKAACAHLQNLTMTLDKRGLWLHELRKYQQLDITAVVISLLPRLKSLELMWPWSLRRLFSSVDARGRDRPFHEQPNYSCLDIALRHSSISSIYIASHAPIKTFPTASLTTLAETTAILPNVRSLTVTLNVNLVRLIPFDIAMRRMHPMAGLQIFLGRMVPNLRAFAIEPPKGTEPHFSQQYDRWGGKITASRMDKDPQDLECNSSPNVFPGNTFWTSLLATLQPVETQLLHLSLPANWYSSTGRLFKPMPILRRFRRLKSLHLPKVAIICNPYARDYDKDNNVRHAVTFLPHGLEKLTLTQADTETCIWVQEGLCAKYLLPRLREVHLVFREDYWPILPSGFADDVREAGVRVFMQWKGRCTDV</sequence>
<keyword evidence="3" id="KW-1185">Reference proteome</keyword>
<evidence type="ECO:0000313" key="3">
    <source>
        <dbReference type="Proteomes" id="UP000016935"/>
    </source>
</evidence>
<feature type="domain" description="F-box" evidence="1">
    <location>
        <begin position="14"/>
        <end position="86"/>
    </location>
</feature>
<dbReference type="RefSeq" id="XP_008027278.1">
    <property type="nucleotide sequence ID" value="XM_008029087.1"/>
</dbReference>
<dbReference type="HOGENOM" id="CLU_442887_0_0_1"/>
<proteinExistence type="predicted"/>
<dbReference type="EMBL" id="KB908703">
    <property type="protein sequence ID" value="EOA84715.1"/>
    <property type="molecule type" value="Genomic_DNA"/>
</dbReference>
<dbReference type="Pfam" id="PF12937">
    <property type="entry name" value="F-box-like"/>
    <property type="match status" value="1"/>
</dbReference>